<dbReference type="PANTHER" id="PTHR12772:SF0">
    <property type="entry name" value="DNA REPLICATION COMPLEX GINS PROTEIN PSF2"/>
    <property type="match status" value="1"/>
</dbReference>
<evidence type="ECO:0000256" key="5">
    <source>
        <dbReference type="PIRNR" id="PIRNR028998"/>
    </source>
</evidence>
<organism evidence="8">
    <name type="scientific">Mesocestoides corti</name>
    <name type="common">Flatworm</name>
    <dbReference type="NCBI Taxonomy" id="53468"/>
    <lineage>
        <taxon>Eukaryota</taxon>
        <taxon>Metazoa</taxon>
        <taxon>Spiralia</taxon>
        <taxon>Lophotrochozoa</taxon>
        <taxon>Platyhelminthes</taxon>
        <taxon>Cestoda</taxon>
        <taxon>Eucestoda</taxon>
        <taxon>Cyclophyllidea</taxon>
        <taxon>Mesocestoididae</taxon>
        <taxon>Mesocestoides</taxon>
    </lineage>
</organism>
<keyword evidence="3 5" id="KW-0235">DNA replication</keyword>
<dbReference type="Pfam" id="PF05916">
    <property type="entry name" value="Sld5"/>
    <property type="match status" value="1"/>
</dbReference>
<keyword evidence="4 5" id="KW-0539">Nucleus</keyword>
<dbReference type="AlphaFoldDB" id="A0A5K3FYK5"/>
<dbReference type="Gene3D" id="3.40.5.50">
    <property type="match status" value="1"/>
</dbReference>
<evidence type="ECO:0000259" key="6">
    <source>
        <dbReference type="Pfam" id="PF05916"/>
    </source>
</evidence>
<reference evidence="8" key="1">
    <citation type="submission" date="2019-11" db="UniProtKB">
        <authorList>
            <consortium name="WormBaseParasite"/>
        </authorList>
    </citation>
    <scope>IDENTIFICATION</scope>
</reference>
<dbReference type="SUPFAM" id="SSF158573">
    <property type="entry name" value="GINS helical bundle-like"/>
    <property type="match status" value="1"/>
</dbReference>
<dbReference type="PIRSF" id="PIRSF028998">
    <property type="entry name" value="GINS_Psf2_subgr"/>
    <property type="match status" value="1"/>
</dbReference>
<dbReference type="CDD" id="cd11712">
    <property type="entry name" value="GINS_A_psf2"/>
    <property type="match status" value="1"/>
</dbReference>
<evidence type="ECO:0000259" key="7">
    <source>
        <dbReference type="Pfam" id="PF25005"/>
    </source>
</evidence>
<dbReference type="GO" id="GO:0000727">
    <property type="term" value="P:double-strand break repair via break-induced replication"/>
    <property type="evidence" value="ECO:0007669"/>
    <property type="project" value="TreeGrafter"/>
</dbReference>
<comment type="subcellular location">
    <subcellularLocation>
        <location evidence="1 5">Nucleus</location>
    </subcellularLocation>
</comment>
<dbReference type="CDD" id="cd21694">
    <property type="entry name" value="GINS_B_Psf2"/>
    <property type="match status" value="1"/>
</dbReference>
<evidence type="ECO:0000313" key="8">
    <source>
        <dbReference type="WBParaSite" id="MCU_012772-RA"/>
    </source>
</evidence>
<comment type="similarity">
    <text evidence="2 5">Belongs to the GINS2/PSF2 family.</text>
</comment>
<name>A0A5K3FYK5_MESCO</name>
<feature type="domain" description="DNA replication complex GINS protein PSF2 N-terminal" evidence="7">
    <location>
        <begin position="2"/>
        <end position="61"/>
    </location>
</feature>
<dbReference type="GO" id="GO:0000811">
    <property type="term" value="C:GINS complex"/>
    <property type="evidence" value="ECO:0007669"/>
    <property type="project" value="TreeGrafter"/>
</dbReference>
<dbReference type="InterPro" id="IPR056784">
    <property type="entry name" value="PSF2_N"/>
</dbReference>
<dbReference type="SUPFAM" id="SSF160059">
    <property type="entry name" value="PriA/YqbF domain"/>
    <property type="match status" value="1"/>
</dbReference>
<evidence type="ECO:0000256" key="2">
    <source>
        <dbReference type="ARBA" id="ARBA00010565"/>
    </source>
</evidence>
<dbReference type="InterPro" id="IPR021151">
    <property type="entry name" value="GINS_A"/>
</dbReference>
<dbReference type="GO" id="GO:0071162">
    <property type="term" value="C:CMG complex"/>
    <property type="evidence" value="ECO:0007669"/>
    <property type="project" value="UniProtKB-ARBA"/>
</dbReference>
<dbReference type="GO" id="GO:0006260">
    <property type="term" value="P:DNA replication"/>
    <property type="evidence" value="ECO:0007669"/>
    <property type="project" value="UniProtKB-KW"/>
</dbReference>
<dbReference type="InterPro" id="IPR036224">
    <property type="entry name" value="GINS_bundle-like_dom_sf"/>
</dbReference>
<comment type="subunit">
    <text evidence="5">Component of the GINS complex.</text>
</comment>
<sequence length="193" mass="21315">MDPNELEFLAETVSVSIIPRFRMDPVDLMETQIGPFYPNILAEVPLWVALYLRQQQKCRIVPPPWLSVEGLTEFKEAEDMEAGCTAPPHPHYTELATLLLQHAPSDLANHEQVRTLVKDLWDARVGKFVASVNSFLLSGASTARVSQLTPLELATARNLLTNCLDQLAVIRAVKGRAAVFAGLSSNSMSMTDV</sequence>
<dbReference type="FunFam" id="3.40.5.50:FF:000001">
    <property type="entry name" value="DNA replication complex GINS protein PSF2"/>
    <property type="match status" value="1"/>
</dbReference>
<evidence type="ECO:0000256" key="1">
    <source>
        <dbReference type="ARBA" id="ARBA00004123"/>
    </source>
</evidence>
<proteinExistence type="inferred from homology"/>
<protein>
    <recommendedName>
        <fullName evidence="5">DNA replication complex GINS protein PSF2</fullName>
    </recommendedName>
</protein>
<dbReference type="Pfam" id="PF25005">
    <property type="entry name" value="PSF2_N"/>
    <property type="match status" value="1"/>
</dbReference>
<dbReference type="WBParaSite" id="MCU_012772-RA">
    <property type="protein sequence ID" value="MCU_012772-RA"/>
    <property type="gene ID" value="MCU_012772"/>
</dbReference>
<feature type="domain" description="GINS subunit" evidence="6">
    <location>
        <begin position="65"/>
        <end position="166"/>
    </location>
</feature>
<dbReference type="Gene3D" id="1.20.58.1020">
    <property type="match status" value="1"/>
</dbReference>
<evidence type="ECO:0000256" key="3">
    <source>
        <dbReference type="ARBA" id="ARBA00022705"/>
    </source>
</evidence>
<dbReference type="PANTHER" id="PTHR12772">
    <property type="entry name" value="DNA REPLICATION COMPLEX GINS PROTEIN PSF2"/>
    <property type="match status" value="1"/>
</dbReference>
<dbReference type="InterPro" id="IPR007257">
    <property type="entry name" value="GINS_Psf2"/>
</dbReference>
<dbReference type="FunFam" id="1.20.58.1020:FF:000001">
    <property type="entry name" value="DNA replication complex GINS protein PSF2"/>
    <property type="match status" value="1"/>
</dbReference>
<evidence type="ECO:0000256" key="4">
    <source>
        <dbReference type="ARBA" id="ARBA00023242"/>
    </source>
</evidence>
<accession>A0A5K3FYK5</accession>